<dbReference type="RefSeq" id="WP_217288960.1">
    <property type="nucleotide sequence ID" value="NZ_CP077683.1"/>
</dbReference>
<feature type="domain" description="PilZ" evidence="1">
    <location>
        <begin position="2"/>
        <end position="79"/>
    </location>
</feature>
<evidence type="ECO:0000259" key="1">
    <source>
        <dbReference type="Pfam" id="PF07238"/>
    </source>
</evidence>
<dbReference type="Pfam" id="PF07238">
    <property type="entry name" value="PilZ"/>
    <property type="match status" value="1"/>
</dbReference>
<evidence type="ECO:0000313" key="3">
    <source>
        <dbReference type="Proteomes" id="UP000683559"/>
    </source>
</evidence>
<proteinExistence type="predicted"/>
<keyword evidence="3" id="KW-1185">Reference proteome</keyword>
<name>A0ABX8LQ72_9BACT</name>
<dbReference type="InterPro" id="IPR009875">
    <property type="entry name" value="PilZ_domain"/>
</dbReference>
<dbReference type="EMBL" id="CP077683">
    <property type="protein sequence ID" value="QXE92408.1"/>
    <property type="molecule type" value="Genomic_DNA"/>
</dbReference>
<organism evidence="2 3">
    <name type="scientific">Geomonas subterranea</name>
    <dbReference type="NCBI Taxonomy" id="2847989"/>
    <lineage>
        <taxon>Bacteria</taxon>
        <taxon>Pseudomonadati</taxon>
        <taxon>Thermodesulfobacteriota</taxon>
        <taxon>Desulfuromonadia</taxon>
        <taxon>Geobacterales</taxon>
        <taxon>Geobacteraceae</taxon>
        <taxon>Geomonas</taxon>
    </lineage>
</organism>
<sequence>MEKRTSARLAFRAKAYIHWNNEDIEGQVENVSVDGAFVTAPSQMHLNDVVALTINDTPTVGINAKVVRLTSTGMGLRFEKTLHF</sequence>
<gene>
    <name evidence="2" type="ORF">KP001_07760</name>
</gene>
<accession>A0ABX8LQ72</accession>
<dbReference type="Proteomes" id="UP000683559">
    <property type="component" value="Chromosome"/>
</dbReference>
<evidence type="ECO:0000313" key="2">
    <source>
        <dbReference type="EMBL" id="QXE92408.1"/>
    </source>
</evidence>
<protein>
    <submittedName>
        <fullName evidence="2">PilZ domain-containing protein</fullName>
    </submittedName>
</protein>
<reference evidence="2 3" key="1">
    <citation type="submission" date="2021-06" db="EMBL/GenBank/DDBJ databases">
        <title>Gemonas diversity in paddy soil.</title>
        <authorList>
            <person name="Liu G."/>
        </authorList>
    </citation>
    <scope>NUCLEOTIDE SEQUENCE [LARGE SCALE GENOMIC DNA]</scope>
    <source>
        <strain evidence="2 3">RG2</strain>
    </source>
</reference>